<keyword evidence="2" id="KW-0560">Oxidoreductase</keyword>
<dbReference type="Proteomes" id="UP001222118">
    <property type="component" value="Chromosome"/>
</dbReference>
<dbReference type="EMBL" id="CP118247">
    <property type="protein sequence ID" value="WDR04810.1"/>
    <property type="molecule type" value="Genomic_DNA"/>
</dbReference>
<proteinExistence type="inferred from homology"/>
<dbReference type="Pfam" id="PF02615">
    <property type="entry name" value="Ldh_2"/>
    <property type="match status" value="1"/>
</dbReference>
<gene>
    <name evidence="3" type="ORF">PSQ90_10850</name>
</gene>
<dbReference type="PANTHER" id="PTHR11091:SF0">
    <property type="entry name" value="MALATE DEHYDROGENASE"/>
    <property type="match status" value="1"/>
</dbReference>
<sequence length="340" mass="34738">MPLVDAVELRDVATAALKGAGVPEGGARLQADLLLDAELRAVPSHGFLRLERLVARIGNGVASATASGSHDWRGPGFVSVDGQNGLGPVVAEAALAAISPAAKSQGIAVAAVANANHIGMLAYYAEAIARAGQVGIVLSTSEALVHPYGGRQALIGTNPIAIGVPSADGPFVVDLATSLVSMGEIHDRAHRGQALPEGWALDAQGNTTTDAEAAKAGAIAPFGAAKGYALGLAFELMVTALTGTALGRDVVGTLDADQLCNKGDVFIVIDPVSGQGEAIARYLEILRQAEPADGFDQVLIPGERGRALKAERLRGGVPVADSVWSSMQRLRDTALARGEI</sequence>
<name>A0ABY7YUU3_9HYPH</name>
<evidence type="ECO:0000313" key="4">
    <source>
        <dbReference type="Proteomes" id="UP001222118"/>
    </source>
</evidence>
<reference evidence="3 4" key="1">
    <citation type="submission" date="2023-02" db="EMBL/GenBank/DDBJ databases">
        <title>Devosia chondri sp. nov., isolated from the phycosphere of marine algae.</title>
        <authorList>
            <person name="Kim J.M."/>
            <person name="Lee J.K."/>
            <person name="Choi B.J."/>
            <person name="Bayburt H."/>
            <person name="Jeon C.O."/>
        </authorList>
    </citation>
    <scope>NUCLEOTIDE SEQUENCE [LARGE SCALE GENOMIC DNA]</scope>
    <source>
        <strain evidence="3 4">G2-5</strain>
    </source>
</reference>
<dbReference type="SUPFAM" id="SSF89733">
    <property type="entry name" value="L-sulfolactate dehydrogenase-like"/>
    <property type="match status" value="1"/>
</dbReference>
<dbReference type="InterPro" id="IPR036111">
    <property type="entry name" value="Mal/L-sulfo/L-lacto_DH-like_sf"/>
</dbReference>
<dbReference type="InterPro" id="IPR043144">
    <property type="entry name" value="Mal/L-sulf/L-lact_DH-like_ah"/>
</dbReference>
<dbReference type="PANTHER" id="PTHR11091">
    <property type="entry name" value="OXIDOREDUCTASE-RELATED"/>
    <property type="match status" value="1"/>
</dbReference>
<keyword evidence="4" id="KW-1185">Reference proteome</keyword>
<organism evidence="3 4">
    <name type="scientific">Devosia rhodophyticola</name>
    <dbReference type="NCBI Taxonomy" id="3026423"/>
    <lineage>
        <taxon>Bacteria</taxon>
        <taxon>Pseudomonadati</taxon>
        <taxon>Pseudomonadota</taxon>
        <taxon>Alphaproteobacteria</taxon>
        <taxon>Hyphomicrobiales</taxon>
        <taxon>Devosiaceae</taxon>
        <taxon>Devosia</taxon>
    </lineage>
</organism>
<evidence type="ECO:0000313" key="3">
    <source>
        <dbReference type="EMBL" id="WDR04810.1"/>
    </source>
</evidence>
<protein>
    <submittedName>
        <fullName evidence="3">Ldh family oxidoreductase</fullName>
    </submittedName>
</protein>
<evidence type="ECO:0000256" key="2">
    <source>
        <dbReference type="ARBA" id="ARBA00023002"/>
    </source>
</evidence>
<dbReference type="Gene3D" id="3.30.1370.60">
    <property type="entry name" value="Hypothetical oxidoreductase yiak, domain 2"/>
    <property type="match status" value="1"/>
</dbReference>
<dbReference type="InterPro" id="IPR003767">
    <property type="entry name" value="Malate/L-lactate_DH-like"/>
</dbReference>
<comment type="similarity">
    <text evidence="1">Belongs to the LDH2/MDH2 oxidoreductase family.</text>
</comment>
<evidence type="ECO:0000256" key="1">
    <source>
        <dbReference type="ARBA" id="ARBA00006056"/>
    </source>
</evidence>
<dbReference type="Gene3D" id="1.10.1530.10">
    <property type="match status" value="1"/>
</dbReference>
<dbReference type="RefSeq" id="WP_282210331.1">
    <property type="nucleotide sequence ID" value="NZ_CP118247.1"/>
</dbReference>
<dbReference type="InterPro" id="IPR043143">
    <property type="entry name" value="Mal/L-sulf/L-lact_DH-like_NADP"/>
</dbReference>
<dbReference type="Gene3D" id="3.30.60.50">
    <property type="entry name" value="Hypothetical oxidoreductase yiak, domain 3"/>
    <property type="match status" value="1"/>
</dbReference>
<accession>A0ABY7YUU3</accession>